<comment type="caution">
    <text evidence="3">The sequence shown here is derived from an EMBL/GenBank/DDBJ whole genome shotgun (WGS) entry which is preliminary data.</text>
</comment>
<keyword evidence="2" id="KW-1133">Transmembrane helix</keyword>
<keyword evidence="4" id="KW-1185">Reference proteome</keyword>
<dbReference type="RefSeq" id="WP_039229278.1">
    <property type="nucleotide sequence ID" value="NZ_JENX01000065.1"/>
</dbReference>
<proteinExistence type="predicted"/>
<protein>
    <recommendedName>
        <fullName evidence="5">Lipoprotein</fullName>
    </recommendedName>
</protein>
<organism evidence="3 4">
    <name type="scientific">Clostridium haemolyticum NCTC 9693</name>
    <dbReference type="NCBI Taxonomy" id="1443114"/>
    <lineage>
        <taxon>Bacteria</taxon>
        <taxon>Bacillati</taxon>
        <taxon>Bacillota</taxon>
        <taxon>Clostridia</taxon>
        <taxon>Eubacteriales</taxon>
        <taxon>Clostridiaceae</taxon>
        <taxon>Clostridium</taxon>
    </lineage>
</organism>
<evidence type="ECO:0008006" key="5">
    <source>
        <dbReference type="Google" id="ProtNLM"/>
    </source>
</evidence>
<feature type="region of interest" description="Disordered" evidence="1">
    <location>
        <begin position="177"/>
        <end position="222"/>
    </location>
</feature>
<evidence type="ECO:0000256" key="1">
    <source>
        <dbReference type="SAM" id="MobiDB-lite"/>
    </source>
</evidence>
<feature type="compositionally biased region" description="Polar residues" evidence="1">
    <location>
        <begin position="177"/>
        <end position="191"/>
    </location>
</feature>
<name>A0ABR4TE57_CLOHA</name>
<evidence type="ECO:0000313" key="3">
    <source>
        <dbReference type="EMBL" id="KEI16560.1"/>
    </source>
</evidence>
<evidence type="ECO:0000256" key="2">
    <source>
        <dbReference type="SAM" id="Phobius"/>
    </source>
</evidence>
<reference evidence="3 4" key="1">
    <citation type="submission" date="2014-02" db="EMBL/GenBank/DDBJ databases">
        <title>Plasmidome dynamics in the species complex Clostridium novyi sensu lato converts strains of independent lineages into distinctly different pathogens.</title>
        <authorList>
            <person name="Skarin H."/>
            <person name="Segerman B."/>
        </authorList>
    </citation>
    <scope>NUCLEOTIDE SEQUENCE [LARGE SCALE GENOMIC DNA]</scope>
    <source>
        <strain evidence="3 4">NCTC 9693</strain>
    </source>
</reference>
<feature type="transmembrane region" description="Helical" evidence="2">
    <location>
        <begin position="7"/>
        <end position="29"/>
    </location>
</feature>
<gene>
    <name evidence="3" type="ORF">Z960_09640</name>
</gene>
<feature type="compositionally biased region" description="Basic and acidic residues" evidence="1">
    <location>
        <begin position="208"/>
        <end position="222"/>
    </location>
</feature>
<dbReference type="Proteomes" id="UP000027937">
    <property type="component" value="Unassembled WGS sequence"/>
</dbReference>
<dbReference type="EMBL" id="JENX01000065">
    <property type="protein sequence ID" value="KEI16560.1"/>
    <property type="molecule type" value="Genomic_DNA"/>
</dbReference>
<keyword evidence="2" id="KW-0812">Transmembrane</keyword>
<evidence type="ECO:0000313" key="4">
    <source>
        <dbReference type="Proteomes" id="UP000027937"/>
    </source>
</evidence>
<sequence>MEKKQKKIIGIIIAIIVLCVGAFTTISSLKNKKNKAKETLNENQQIKQIPKEVSVRYAFTDVDFDQIIQDIDTKDDDSKADYIFIRFSGAVVPKKVKNSVMDISNYKLDGKNLPKESEIFIDKQLGYSQLVIKLPDKILKGKNVGHILEINKDININDTTRIIGELKLNLPYSTKTTVGSVKDGNNNTKASNEVKESSDSKNIVNKNGTKEESKTKENKLENKDMPKYSVELGKGIPFTTVVLVKMEVKDPSQYNVFVDNEKLNLRTNKAGKKIFVKAIKKDYSYDDVQQRIKIEKIKK</sequence>
<accession>A0ABR4TE57</accession>
<keyword evidence="2" id="KW-0472">Membrane</keyword>